<evidence type="ECO:0000313" key="1">
    <source>
        <dbReference type="EMBL" id="KAF9442515.1"/>
    </source>
</evidence>
<gene>
    <name evidence="1" type="ORF">P691DRAFT_620570</name>
</gene>
<name>A0A9P5X1Z5_9AGAR</name>
<proteinExistence type="predicted"/>
<evidence type="ECO:0000313" key="2">
    <source>
        <dbReference type="Proteomes" id="UP000807342"/>
    </source>
</evidence>
<accession>A0A9P5X1Z5</accession>
<dbReference type="Proteomes" id="UP000807342">
    <property type="component" value="Unassembled WGS sequence"/>
</dbReference>
<comment type="caution">
    <text evidence="1">The sequence shown here is derived from an EMBL/GenBank/DDBJ whole genome shotgun (WGS) entry which is preliminary data.</text>
</comment>
<keyword evidence="2" id="KW-1185">Reference proteome</keyword>
<protein>
    <submittedName>
        <fullName evidence="1">Uncharacterized protein</fullName>
    </submittedName>
</protein>
<reference evidence="1" key="1">
    <citation type="submission" date="2020-11" db="EMBL/GenBank/DDBJ databases">
        <authorList>
            <consortium name="DOE Joint Genome Institute"/>
            <person name="Ahrendt S."/>
            <person name="Riley R."/>
            <person name="Andreopoulos W."/>
            <person name="Labutti K."/>
            <person name="Pangilinan J."/>
            <person name="Ruiz-Duenas F.J."/>
            <person name="Barrasa J.M."/>
            <person name="Sanchez-Garcia M."/>
            <person name="Camarero S."/>
            <person name="Miyauchi S."/>
            <person name="Serrano A."/>
            <person name="Linde D."/>
            <person name="Babiker R."/>
            <person name="Drula E."/>
            <person name="Ayuso-Fernandez I."/>
            <person name="Pacheco R."/>
            <person name="Padilla G."/>
            <person name="Ferreira P."/>
            <person name="Barriuso J."/>
            <person name="Kellner H."/>
            <person name="Castanera R."/>
            <person name="Alfaro M."/>
            <person name="Ramirez L."/>
            <person name="Pisabarro A.G."/>
            <person name="Kuo A."/>
            <person name="Tritt A."/>
            <person name="Lipzen A."/>
            <person name="He G."/>
            <person name="Yan M."/>
            <person name="Ng V."/>
            <person name="Cullen D."/>
            <person name="Martin F."/>
            <person name="Rosso M.-N."/>
            <person name="Henrissat B."/>
            <person name="Hibbett D."/>
            <person name="Martinez A.T."/>
            <person name="Grigoriev I.V."/>
        </authorList>
    </citation>
    <scope>NUCLEOTIDE SEQUENCE</scope>
    <source>
        <strain evidence="1">MF-IS2</strain>
    </source>
</reference>
<feature type="non-terminal residue" evidence="1">
    <location>
        <position position="130"/>
    </location>
</feature>
<organism evidence="1 2">
    <name type="scientific">Macrolepiota fuliginosa MF-IS2</name>
    <dbReference type="NCBI Taxonomy" id="1400762"/>
    <lineage>
        <taxon>Eukaryota</taxon>
        <taxon>Fungi</taxon>
        <taxon>Dikarya</taxon>
        <taxon>Basidiomycota</taxon>
        <taxon>Agaricomycotina</taxon>
        <taxon>Agaricomycetes</taxon>
        <taxon>Agaricomycetidae</taxon>
        <taxon>Agaricales</taxon>
        <taxon>Agaricineae</taxon>
        <taxon>Agaricaceae</taxon>
        <taxon>Macrolepiota</taxon>
    </lineage>
</organism>
<sequence>VIAAILVAAISASAIPNPQNLCTTVCRPVRPICPLGQAAAGSDGCWGCCQPITPTKCAKVCRPNKPVCPVGQAPTGRAGCWGCCQPIRTIIPTILPPRPTPPPCLVVCPKNNIVCPDEEATGTKGCRGCC</sequence>
<dbReference type="AlphaFoldDB" id="A0A9P5X1Z5"/>
<feature type="non-terminal residue" evidence="1">
    <location>
        <position position="1"/>
    </location>
</feature>
<dbReference type="EMBL" id="MU151618">
    <property type="protein sequence ID" value="KAF9442515.1"/>
    <property type="molecule type" value="Genomic_DNA"/>
</dbReference>